<reference evidence="1" key="1">
    <citation type="journal article" date="2014" name="Int. J. Syst. Evol. Microbiol.">
        <title>Complete genome sequence of Corynebacterium casei LMG S-19264T (=DSM 44701T), isolated from a smear-ripened cheese.</title>
        <authorList>
            <consortium name="US DOE Joint Genome Institute (JGI-PGF)"/>
            <person name="Walter F."/>
            <person name="Albersmeier A."/>
            <person name="Kalinowski J."/>
            <person name="Ruckert C."/>
        </authorList>
    </citation>
    <scope>NUCLEOTIDE SEQUENCE</scope>
    <source>
        <strain evidence="1">KCTC 32501</strain>
    </source>
</reference>
<keyword evidence="2" id="KW-1185">Reference proteome</keyword>
<comment type="caution">
    <text evidence="1">The sequence shown here is derived from an EMBL/GenBank/DDBJ whole genome shotgun (WGS) entry which is preliminary data.</text>
</comment>
<organism evidence="1 2">
    <name type="scientific">Formosimonas limnophila</name>
    <dbReference type="NCBI Taxonomy" id="1384487"/>
    <lineage>
        <taxon>Bacteria</taxon>
        <taxon>Pseudomonadati</taxon>
        <taxon>Pseudomonadota</taxon>
        <taxon>Betaproteobacteria</taxon>
        <taxon>Burkholderiales</taxon>
        <taxon>Burkholderiaceae</taxon>
        <taxon>Formosimonas</taxon>
    </lineage>
</organism>
<evidence type="ECO:0000313" key="1">
    <source>
        <dbReference type="EMBL" id="GHA66334.1"/>
    </source>
</evidence>
<dbReference type="AlphaFoldDB" id="A0A8J3CJS7"/>
<accession>A0A8J3CJS7</accession>
<name>A0A8J3CJS7_9BURK</name>
<evidence type="ECO:0000313" key="2">
    <source>
        <dbReference type="Proteomes" id="UP000614287"/>
    </source>
</evidence>
<protein>
    <submittedName>
        <fullName evidence="1">Uncharacterized protein</fullName>
    </submittedName>
</protein>
<reference evidence="1" key="2">
    <citation type="submission" date="2020-09" db="EMBL/GenBank/DDBJ databases">
        <authorList>
            <person name="Sun Q."/>
            <person name="Kim S."/>
        </authorList>
    </citation>
    <scope>NUCLEOTIDE SEQUENCE</scope>
    <source>
        <strain evidence="1">KCTC 32501</strain>
    </source>
</reference>
<proteinExistence type="predicted"/>
<dbReference type="EMBL" id="BMZG01000002">
    <property type="protein sequence ID" value="GHA66334.1"/>
    <property type="molecule type" value="Genomic_DNA"/>
</dbReference>
<dbReference type="RefSeq" id="WP_189490755.1">
    <property type="nucleotide sequence ID" value="NZ_BMZG01000002.1"/>
</dbReference>
<sequence length="334" mass="36881">MLVEIKKQNDILRDMALALEGSGVLPSPNALMDADANASDPMVQMYAGFSAALSEVYLQVEALQNQLDYRTADVNWLAALHGSRFGIDLTGRTEADARKLIEQLDKDGVRNGDLVIAAMRAENVAYAKAVYGTETMLIVQNKQGEVIPDGAIAQQLYEGIPTGFYTLVGDKVDTYVLDGECYDYRYQPAERVIIALEIHGQISECAPDQWAQIANQVVKTFNCEKRYSLGGTVGSVEILQSIEKIAGVKLNSVKISKRGAKFIAEECAPELVDFYDCDGVLETVDFTNKSPQECANSAGYFWCKDFSDCVPMKPWEYPVLHPMHITFVEESAQC</sequence>
<gene>
    <name evidence="1" type="ORF">GCM10009007_03510</name>
</gene>
<dbReference type="Proteomes" id="UP000614287">
    <property type="component" value="Unassembled WGS sequence"/>
</dbReference>